<proteinExistence type="predicted"/>
<dbReference type="RefSeq" id="WP_382357637.1">
    <property type="nucleotide sequence ID" value="NZ_JBHTGR010000004.1"/>
</dbReference>
<keyword evidence="6 8" id="KW-1133">Transmembrane helix</keyword>
<reference evidence="10" key="1">
    <citation type="journal article" date="2019" name="Int. J. Syst. Evol. Microbiol.">
        <title>The Global Catalogue of Microorganisms (GCM) 10K type strain sequencing project: providing services to taxonomists for standard genome sequencing and annotation.</title>
        <authorList>
            <consortium name="The Broad Institute Genomics Platform"/>
            <consortium name="The Broad Institute Genome Sequencing Center for Infectious Disease"/>
            <person name="Wu L."/>
            <person name="Ma J."/>
        </authorList>
    </citation>
    <scope>NUCLEOTIDE SEQUENCE [LARGE SCALE GENOMIC DNA]</scope>
    <source>
        <strain evidence="10">JCM 30234</strain>
    </source>
</reference>
<evidence type="ECO:0000256" key="7">
    <source>
        <dbReference type="ARBA" id="ARBA00023136"/>
    </source>
</evidence>
<feature type="transmembrane region" description="Helical" evidence="8">
    <location>
        <begin position="179"/>
        <end position="201"/>
    </location>
</feature>
<feature type="transmembrane region" description="Helical" evidence="8">
    <location>
        <begin position="213"/>
        <end position="235"/>
    </location>
</feature>
<feature type="transmembrane region" description="Helical" evidence="8">
    <location>
        <begin position="21"/>
        <end position="44"/>
    </location>
</feature>
<dbReference type="Proteomes" id="UP001596620">
    <property type="component" value="Unassembled WGS sequence"/>
</dbReference>
<dbReference type="InterPro" id="IPR026046">
    <property type="entry name" value="UBIAD1"/>
</dbReference>
<dbReference type="PANTHER" id="PTHR13929">
    <property type="entry name" value="1,4-DIHYDROXY-2-NAPHTHOATE OCTAPRENYLTRANSFERASE"/>
    <property type="match status" value="1"/>
</dbReference>
<dbReference type="InterPro" id="IPR044878">
    <property type="entry name" value="UbiA_sf"/>
</dbReference>
<evidence type="ECO:0000256" key="1">
    <source>
        <dbReference type="ARBA" id="ARBA00004141"/>
    </source>
</evidence>
<feature type="transmembrane region" description="Helical" evidence="8">
    <location>
        <begin position="283"/>
        <end position="301"/>
    </location>
</feature>
<keyword evidence="4" id="KW-0808">Transferase</keyword>
<gene>
    <name evidence="9" type="ORF">ACFQU8_02735</name>
</gene>
<keyword evidence="3" id="KW-0474">Menaquinone biosynthesis</keyword>
<keyword evidence="7 8" id="KW-0472">Membrane</keyword>
<protein>
    <submittedName>
        <fullName evidence="9">Prenyltransferase</fullName>
    </submittedName>
</protein>
<dbReference type="Gene3D" id="1.10.357.140">
    <property type="entry name" value="UbiA prenyltransferase"/>
    <property type="match status" value="1"/>
</dbReference>
<dbReference type="InterPro" id="IPR000537">
    <property type="entry name" value="UbiA_prenyltransferase"/>
</dbReference>
<organism evidence="9 10">
    <name type="scientific">Lentibacillus kimchii</name>
    <dbReference type="NCBI Taxonomy" id="1542911"/>
    <lineage>
        <taxon>Bacteria</taxon>
        <taxon>Bacillati</taxon>
        <taxon>Bacillota</taxon>
        <taxon>Bacilli</taxon>
        <taxon>Bacillales</taxon>
        <taxon>Bacillaceae</taxon>
        <taxon>Lentibacillus</taxon>
    </lineage>
</organism>
<feature type="transmembrane region" description="Helical" evidence="8">
    <location>
        <begin position="155"/>
        <end position="173"/>
    </location>
</feature>
<feature type="transmembrane region" description="Helical" evidence="8">
    <location>
        <begin position="50"/>
        <end position="70"/>
    </location>
</feature>
<feature type="transmembrane region" description="Helical" evidence="8">
    <location>
        <begin position="125"/>
        <end position="143"/>
    </location>
</feature>
<comment type="caution">
    <text evidence="9">The sequence shown here is derived from an EMBL/GenBank/DDBJ whole genome shotgun (WGS) entry which is preliminary data.</text>
</comment>
<feature type="transmembrane region" description="Helical" evidence="8">
    <location>
        <begin position="241"/>
        <end position="262"/>
    </location>
</feature>
<evidence type="ECO:0000256" key="2">
    <source>
        <dbReference type="ARBA" id="ARBA00004863"/>
    </source>
</evidence>
<accession>A0ABW2UST3</accession>
<keyword evidence="5 8" id="KW-0812">Transmembrane</keyword>
<feature type="transmembrane region" description="Helical" evidence="8">
    <location>
        <begin position="100"/>
        <end position="119"/>
    </location>
</feature>
<evidence type="ECO:0000313" key="9">
    <source>
        <dbReference type="EMBL" id="MFC7746156.1"/>
    </source>
</evidence>
<sequence length="302" mass="33226">MAQSAVVYRRETYFYRDSWIQLFRPMTLTGTITPVLTGTGMAAAQGKVQFTVFLAMLVASLLVQSAANLFNDYYDFLHGQDGQKWTDDSAEAHGPAHQTVFYLALTLLSAAAVIGLWLAVKSTFWIIPAGVLSILFGYLYSAGPRPLSSIGLGETVAFVFLGPVIMILSYVVQGCGLDADIFFASLPFAFMIASMILTNNIRDIAKDYEFRSTIAAIIGYKHAVHVLTALLLLVYLTVTGLILSGTIPLSAMIVLFALPFAIRLRWLLRQKSARAAELSSMKWAAWHHWAFGLLLTIGVWIT</sequence>
<name>A0ABW2UST3_9BACI</name>
<comment type="pathway">
    <text evidence="2">Quinol/quinone metabolism; menaquinone biosynthesis.</text>
</comment>
<evidence type="ECO:0000256" key="8">
    <source>
        <dbReference type="SAM" id="Phobius"/>
    </source>
</evidence>
<evidence type="ECO:0000256" key="6">
    <source>
        <dbReference type="ARBA" id="ARBA00022989"/>
    </source>
</evidence>
<dbReference type="CDD" id="cd13962">
    <property type="entry name" value="PT_UbiA_UBIAD1"/>
    <property type="match status" value="1"/>
</dbReference>
<comment type="subcellular location">
    <subcellularLocation>
        <location evidence="1">Membrane</location>
        <topology evidence="1">Multi-pass membrane protein</topology>
    </subcellularLocation>
</comment>
<dbReference type="PANTHER" id="PTHR13929:SF0">
    <property type="entry name" value="UBIA PRENYLTRANSFERASE DOMAIN-CONTAINING PROTEIN 1"/>
    <property type="match status" value="1"/>
</dbReference>
<dbReference type="Pfam" id="PF01040">
    <property type="entry name" value="UbiA"/>
    <property type="match status" value="1"/>
</dbReference>
<dbReference type="EMBL" id="JBHTGR010000004">
    <property type="protein sequence ID" value="MFC7746156.1"/>
    <property type="molecule type" value="Genomic_DNA"/>
</dbReference>
<evidence type="ECO:0000256" key="5">
    <source>
        <dbReference type="ARBA" id="ARBA00022692"/>
    </source>
</evidence>
<evidence type="ECO:0000256" key="4">
    <source>
        <dbReference type="ARBA" id="ARBA00022679"/>
    </source>
</evidence>
<evidence type="ECO:0000313" key="10">
    <source>
        <dbReference type="Proteomes" id="UP001596620"/>
    </source>
</evidence>
<dbReference type="PIRSF" id="PIRSF005355">
    <property type="entry name" value="UBIAD1"/>
    <property type="match status" value="1"/>
</dbReference>
<evidence type="ECO:0000256" key="3">
    <source>
        <dbReference type="ARBA" id="ARBA00022428"/>
    </source>
</evidence>
<keyword evidence="10" id="KW-1185">Reference proteome</keyword>